<organism evidence="2 3">
    <name type="scientific">Cytospora chrysosperma</name>
    <name type="common">Cytospora canker fungus</name>
    <name type="synonym">Sphaeria chrysosperma</name>
    <dbReference type="NCBI Taxonomy" id="252740"/>
    <lineage>
        <taxon>Eukaryota</taxon>
        <taxon>Fungi</taxon>
        <taxon>Dikarya</taxon>
        <taxon>Ascomycota</taxon>
        <taxon>Pezizomycotina</taxon>
        <taxon>Sordariomycetes</taxon>
        <taxon>Sordariomycetidae</taxon>
        <taxon>Diaporthales</taxon>
        <taxon>Cytosporaceae</taxon>
        <taxon>Cytospora</taxon>
    </lineage>
</organism>
<sequence>MTDIDYYPPGFPVPAEDYIGYSITDYGVDIQMPDYTPEDDQRDDNRTRDLESLYPYEFLDPTATRPDPQDIQEPVGALRKEMVDKMQQDGESGDWTLVEFVPAWTDPGWSDRFVYTGPTQSDDPQVKMYMRPGLLQKQRPALLPSDIATRGPTEAAKRYGIDPVHQGDVFYSHSGVTPTTANFSVPLLFARLTPSNQGEKDMVDVDDLTALVAQFEASARARGGDTTEEAFRTHLEDVAGGAQSDLLQVDSEIAMALLAVLEQVQQREEQEEYQRLLFAGNTSNELVQNDVWTLGINAVTDLETPLHELVTQDKWEITDLRSDLDPDTGVHTEARTVYNISGQQGEYCMSNDLIRAALQPALQLVSKVLYSDHPITWAWADIYRLRPVRGAQEPEQSHKTRDITPEHLRNGISQQEYFSLWLGDYDALNWYPEVQDLVLAGFDSVKYTCEILKRTIQWEIHSKFNADDDGRAGASETMGFTQIMSQDNANLPFTIRISISADYIWPLLVPDYSTAEKAACSFTLAATMLHELSYFGGSAVPMSAKKNTRFLDDLTTMGCLEIWPHFSGTRVMPDTLQAIPRDMILKFFSERFWTHDMAKWGHQAMKIWPKDAPRMLTNWSDFRWIHVEQKFGRPARRWMTAVRRRMQHDDEHALLWDWLYYLTVTAVEPVIMMIRWWQHQRSWKATDKALWTARNTCSDMAAAAQTYLRQLLDEVNAWDRTSPLPAPQVGPFRACLNAMQDLHRNLSVEATYYQTIAVDFHRQSDQTIKDTIQQLLGEPVYTRLVAIHMGIANDCIQFLDSFSSIDARVIARLGMVPQLVELLTTGRDTLRANFVMIRQLLLPVLRTFGPERVDYTYSRADFPGVASGNALDLAKRIEKMAKRQLRKLSGPPRNVADGWLYLLNEGDKLRNAVPGSEEEATNNTMDSVADFIDGLTAAQEQSVATQHPAQPPQHIQEPVLQTNQARPDDTVRSRRFVTSPPGQPPNSWQTVYAEASGYVPYEDPRTGFTRFHKVAIPNESTAQPELAARALIQGRALVDSLAASGIAAPSFEGVNMPNIGGQMTNQQVAALEGLVGLIRMREATNPFPAAAQPAAPAGAPASGAQPTRWTAQQAQAIRDLGDLIQARAAQVQANPELAGRVVPSAFNQGLQQIAGPDGERLTNTELLGNPNLFGGTMLQRNWAIQQLEDIIRERAVGADLMAQLGAQQSDQGSQHGAGVESQPQGAPHRMPPRGRR</sequence>
<evidence type="ECO:0000313" key="2">
    <source>
        <dbReference type="EMBL" id="ROW01089.1"/>
    </source>
</evidence>
<dbReference type="Proteomes" id="UP000284375">
    <property type="component" value="Unassembled WGS sequence"/>
</dbReference>
<accession>A0A423WCJ0</accession>
<keyword evidence="3" id="KW-1185">Reference proteome</keyword>
<name>A0A423WCJ0_CYTCH</name>
<comment type="caution">
    <text evidence="2">The sequence shown here is derived from an EMBL/GenBank/DDBJ whole genome shotgun (WGS) entry which is preliminary data.</text>
</comment>
<proteinExistence type="predicted"/>
<reference evidence="2 3" key="1">
    <citation type="submission" date="2015-09" db="EMBL/GenBank/DDBJ databases">
        <title>Host preference determinants of Valsa canker pathogens revealed by comparative genomics.</title>
        <authorList>
            <person name="Yin Z."/>
            <person name="Huang L."/>
        </authorList>
    </citation>
    <scope>NUCLEOTIDE SEQUENCE [LARGE SCALE GENOMIC DNA]</scope>
    <source>
        <strain evidence="2 3">YSFL</strain>
    </source>
</reference>
<dbReference type="STRING" id="252740.A0A423WCJ0"/>
<protein>
    <submittedName>
        <fullName evidence="2">Uncharacterized protein</fullName>
    </submittedName>
</protein>
<feature type="region of interest" description="Disordered" evidence="1">
    <location>
        <begin position="940"/>
        <end position="987"/>
    </location>
</feature>
<feature type="region of interest" description="Disordered" evidence="1">
    <location>
        <begin position="1205"/>
        <end position="1236"/>
    </location>
</feature>
<evidence type="ECO:0000256" key="1">
    <source>
        <dbReference type="SAM" id="MobiDB-lite"/>
    </source>
</evidence>
<dbReference type="OrthoDB" id="3497519at2759"/>
<feature type="compositionally biased region" description="Polar residues" evidence="1">
    <location>
        <begin position="1205"/>
        <end position="1214"/>
    </location>
</feature>
<dbReference type="AlphaFoldDB" id="A0A423WCJ0"/>
<evidence type="ECO:0000313" key="3">
    <source>
        <dbReference type="Proteomes" id="UP000284375"/>
    </source>
</evidence>
<gene>
    <name evidence="2" type="ORF">VSDG_02722</name>
</gene>
<dbReference type="EMBL" id="LJZO01000007">
    <property type="protein sequence ID" value="ROW01089.1"/>
    <property type="molecule type" value="Genomic_DNA"/>
</dbReference>